<evidence type="ECO:0000256" key="2">
    <source>
        <dbReference type="SAM" id="Coils"/>
    </source>
</evidence>
<evidence type="ECO:0000259" key="4">
    <source>
        <dbReference type="Pfam" id="PF11495"/>
    </source>
</evidence>
<proteinExistence type="inferred from homology"/>
<dbReference type="AlphaFoldDB" id="A0A2R6AB41"/>
<feature type="domain" description="Transcription regulator TrmB N-terminal" evidence="3">
    <location>
        <begin position="9"/>
        <end position="76"/>
    </location>
</feature>
<evidence type="ECO:0008006" key="7">
    <source>
        <dbReference type="Google" id="ProtNLM"/>
    </source>
</evidence>
<dbReference type="Gene3D" id="1.10.10.10">
    <property type="entry name" value="Winged helix-like DNA-binding domain superfamily/Winged helix DNA-binding domain"/>
    <property type="match status" value="1"/>
</dbReference>
<dbReference type="PANTHER" id="PTHR34293:SF1">
    <property type="entry name" value="HTH-TYPE TRANSCRIPTIONAL REGULATOR TRMBL2"/>
    <property type="match status" value="1"/>
</dbReference>
<protein>
    <recommendedName>
        <fullName evidence="7">Transcription regulator TrmB N-terminal domain-containing protein</fullName>
    </recommendedName>
</protein>
<evidence type="ECO:0000256" key="1">
    <source>
        <dbReference type="ARBA" id="ARBA00007287"/>
    </source>
</evidence>
<evidence type="ECO:0000313" key="5">
    <source>
        <dbReference type="EMBL" id="PSN83631.1"/>
    </source>
</evidence>
<dbReference type="EMBL" id="NEXC01000018">
    <property type="protein sequence ID" value="PSN83631.1"/>
    <property type="molecule type" value="Genomic_DNA"/>
</dbReference>
<feature type="domain" description="Transcription regulator TrmB C-terminal" evidence="4">
    <location>
        <begin position="117"/>
        <end position="257"/>
    </location>
</feature>
<reference evidence="5 6" key="1">
    <citation type="submission" date="2017-04" db="EMBL/GenBank/DDBJ databases">
        <title>Novel microbial lineages endemic to geothermal iron-oxide mats fill important gaps in the evolutionary history of Archaea.</title>
        <authorList>
            <person name="Jay Z.J."/>
            <person name="Beam J.P."/>
            <person name="Dlakic M."/>
            <person name="Rusch D.B."/>
            <person name="Kozubal M.A."/>
            <person name="Inskeep W.P."/>
        </authorList>
    </citation>
    <scope>NUCLEOTIDE SEQUENCE [LARGE SCALE GENOMIC DNA]</scope>
    <source>
        <strain evidence="5">OSP_D</strain>
    </source>
</reference>
<dbReference type="InterPro" id="IPR002831">
    <property type="entry name" value="Tscrpt_reg_TrmB_N"/>
</dbReference>
<keyword evidence="2" id="KW-0175">Coiled coil</keyword>
<dbReference type="InterPro" id="IPR036388">
    <property type="entry name" value="WH-like_DNA-bd_sf"/>
</dbReference>
<comment type="caution">
    <text evidence="5">The sequence shown here is derived from an EMBL/GenBank/DDBJ whole genome shotgun (WGS) entry which is preliminary data.</text>
</comment>
<organism evidence="5 6">
    <name type="scientific">Candidatus Marsarchaeota G1 archaeon OSP_D</name>
    <dbReference type="NCBI Taxonomy" id="1978155"/>
    <lineage>
        <taxon>Archaea</taxon>
        <taxon>Candidatus Marsarchaeota</taxon>
        <taxon>Candidatus Marsarchaeota group 1</taxon>
    </lineage>
</organism>
<dbReference type="CDD" id="cd00090">
    <property type="entry name" value="HTH_ARSR"/>
    <property type="match status" value="1"/>
</dbReference>
<dbReference type="InterPro" id="IPR051797">
    <property type="entry name" value="TrmB-like"/>
</dbReference>
<dbReference type="SUPFAM" id="SSF46785">
    <property type="entry name" value="Winged helix' DNA-binding domain"/>
    <property type="match status" value="1"/>
</dbReference>
<dbReference type="InterPro" id="IPR036390">
    <property type="entry name" value="WH_DNA-bd_sf"/>
</dbReference>
<dbReference type="Pfam" id="PF01978">
    <property type="entry name" value="TrmB"/>
    <property type="match status" value="1"/>
</dbReference>
<feature type="coiled-coil region" evidence="2">
    <location>
        <begin position="83"/>
        <end position="110"/>
    </location>
</feature>
<dbReference type="InterPro" id="IPR011991">
    <property type="entry name" value="ArsR-like_HTH"/>
</dbReference>
<dbReference type="PANTHER" id="PTHR34293">
    <property type="entry name" value="HTH-TYPE TRANSCRIPTIONAL REGULATOR TRMBL2"/>
    <property type="match status" value="1"/>
</dbReference>
<dbReference type="Pfam" id="PF11495">
    <property type="entry name" value="Regulator_TrmB"/>
    <property type="match status" value="1"/>
</dbReference>
<dbReference type="Proteomes" id="UP000240880">
    <property type="component" value="Unassembled WGS sequence"/>
</dbReference>
<comment type="similarity">
    <text evidence="1">Belongs to the transcriptional regulator TrmB family.</text>
</comment>
<sequence>MKKLDPKELAEFGLSEHESRIYSALVEHGPCTMAELAQRALVPRTKVYPNVKKLVSKGFVECLPDKPMRCRAVSPEKVLRPILKEKQNQVEEMNKLLDALNQLFSEKAAENMERKEFWVFSDKSSALNSLKKNLLDAREEIFVVLNKWGTKTLVELKEALRKCVDKKVKLQLIAPYTLEDLEKIQDFRDLASIRLVPQELSDFVMIIDSSTLFLLSSTRVTQGYGGFSSLLVNDSRLSETVRTLLNATLWEQGSPIESVKSLLGGSESALRAVKAANPSVYADAVISAFGQWILDTYGEKNGERIIRNIALNALKTIEEEEGLKLSASSIEDALKAITELTTFNEKVEVDFDSEDPMNYLNYVVYNATSASYKKSQASKSNILMTAWGILTEAIFELYGYETVTMQTVYDRQKQQWMAWKKVLKKGAKLKSLDEALEEIQKLTKMLENQKQSGG</sequence>
<evidence type="ECO:0000313" key="6">
    <source>
        <dbReference type="Proteomes" id="UP000240880"/>
    </source>
</evidence>
<accession>A0A2R6AB41</accession>
<dbReference type="InterPro" id="IPR021586">
    <property type="entry name" value="Tscrpt_reg_TrmB_C"/>
</dbReference>
<gene>
    <name evidence="5" type="ORF">B9Q01_03935</name>
</gene>
<evidence type="ECO:0000259" key="3">
    <source>
        <dbReference type="Pfam" id="PF01978"/>
    </source>
</evidence>
<name>A0A2R6AB41_9ARCH</name>